<comment type="similarity">
    <text evidence="1 5">Belongs to the EF-Ts family.</text>
</comment>
<dbReference type="PANTHER" id="PTHR11741:SF0">
    <property type="entry name" value="ELONGATION FACTOR TS, MITOCHONDRIAL"/>
    <property type="match status" value="1"/>
</dbReference>
<organism evidence="7 8">
    <name type="scientific">Candidatus Komeilibacteria bacterium RIFOXYC1_FULL_37_11</name>
    <dbReference type="NCBI Taxonomy" id="1798555"/>
    <lineage>
        <taxon>Bacteria</taxon>
        <taxon>Candidatus Komeiliibacteriota</taxon>
    </lineage>
</organism>
<dbReference type="Proteomes" id="UP000177626">
    <property type="component" value="Unassembled WGS sequence"/>
</dbReference>
<comment type="function">
    <text evidence="5">Associates with the EF-Tu.GDP complex and induces the exchange of GDP to GTP. It remains bound to the aminoacyl-tRNA.EF-Tu.GTP complex up to the GTP hydrolysis stage on the ribosome.</text>
</comment>
<dbReference type="CDD" id="cd14275">
    <property type="entry name" value="UBA_EF-Ts"/>
    <property type="match status" value="1"/>
</dbReference>
<keyword evidence="5" id="KW-0963">Cytoplasm</keyword>
<comment type="caution">
    <text evidence="7">The sequence shown here is derived from an EMBL/GenBank/DDBJ whole genome shotgun (WGS) entry which is preliminary data.</text>
</comment>
<dbReference type="Gene3D" id="1.10.286.20">
    <property type="match status" value="1"/>
</dbReference>
<dbReference type="SUPFAM" id="SSF46934">
    <property type="entry name" value="UBA-like"/>
    <property type="match status" value="1"/>
</dbReference>
<dbReference type="FunFam" id="1.10.286.20:FF:000001">
    <property type="entry name" value="Elongation factor Ts"/>
    <property type="match status" value="1"/>
</dbReference>
<dbReference type="PANTHER" id="PTHR11741">
    <property type="entry name" value="ELONGATION FACTOR TS"/>
    <property type="match status" value="1"/>
</dbReference>
<reference evidence="7 8" key="1">
    <citation type="journal article" date="2016" name="Nat. Commun.">
        <title>Thousands of microbial genomes shed light on interconnected biogeochemical processes in an aquifer system.</title>
        <authorList>
            <person name="Anantharaman K."/>
            <person name="Brown C.T."/>
            <person name="Hug L.A."/>
            <person name="Sharon I."/>
            <person name="Castelle C.J."/>
            <person name="Probst A.J."/>
            <person name="Thomas B.C."/>
            <person name="Singh A."/>
            <person name="Wilkins M.J."/>
            <person name="Karaoz U."/>
            <person name="Brodie E.L."/>
            <person name="Williams K.H."/>
            <person name="Hubbard S.S."/>
            <person name="Banfield J.F."/>
        </authorList>
    </citation>
    <scope>NUCLEOTIDE SEQUENCE [LARGE SCALE GENOMIC DNA]</scope>
</reference>
<dbReference type="Gene3D" id="1.10.8.10">
    <property type="entry name" value="DNA helicase RuvA subunit, C-terminal domain"/>
    <property type="match status" value="1"/>
</dbReference>
<dbReference type="FunFam" id="1.10.8.10:FF:000001">
    <property type="entry name" value="Elongation factor Ts"/>
    <property type="match status" value="1"/>
</dbReference>
<dbReference type="GO" id="GO:0003746">
    <property type="term" value="F:translation elongation factor activity"/>
    <property type="evidence" value="ECO:0007669"/>
    <property type="project" value="UniProtKB-UniRule"/>
</dbReference>
<feature type="region of interest" description="Involved in Mg(2+) ion dislocation from EF-Tu" evidence="5">
    <location>
        <begin position="77"/>
        <end position="80"/>
    </location>
</feature>
<evidence type="ECO:0000256" key="5">
    <source>
        <dbReference type="HAMAP-Rule" id="MF_00050"/>
    </source>
</evidence>
<keyword evidence="3 5" id="KW-0251">Elongation factor</keyword>
<evidence type="ECO:0000256" key="4">
    <source>
        <dbReference type="ARBA" id="ARBA00022917"/>
    </source>
</evidence>
<name>A0A1G2C032_9BACT</name>
<dbReference type="Gene3D" id="3.30.479.20">
    <property type="entry name" value="Elongation factor Ts, dimerisation domain"/>
    <property type="match status" value="2"/>
</dbReference>
<evidence type="ECO:0000256" key="1">
    <source>
        <dbReference type="ARBA" id="ARBA00005532"/>
    </source>
</evidence>
<dbReference type="GO" id="GO:0005737">
    <property type="term" value="C:cytoplasm"/>
    <property type="evidence" value="ECO:0007669"/>
    <property type="project" value="UniProtKB-SubCell"/>
</dbReference>
<proteinExistence type="inferred from homology"/>
<sequence>MSLELIKEIRQITGAGISDVKEALDEAAGAKDKAIEILRKKGQKIAAKKSEREVKEGVIAFAKSGHKVAVVALACETDFVAKNEDFKKAVAALAEKLLSLGQDNFQAWATKYIQDELIVKIGENLRLTNFDIFEGATVGTYLHSNNKVAAAAVLKGGSEDLANAISMHIAAMAPKYLRPEDVPVEVVDKEKEIYAEQLSKEGKPQEVLAKIMEGKVNKFYTEVCLLKQLYIKDDKKSIEKLLAENKANIENFVYYSL</sequence>
<evidence type="ECO:0000259" key="6">
    <source>
        <dbReference type="Pfam" id="PF00889"/>
    </source>
</evidence>
<evidence type="ECO:0000256" key="3">
    <source>
        <dbReference type="ARBA" id="ARBA00022768"/>
    </source>
</evidence>
<evidence type="ECO:0000256" key="2">
    <source>
        <dbReference type="ARBA" id="ARBA00016956"/>
    </source>
</evidence>
<evidence type="ECO:0000313" key="7">
    <source>
        <dbReference type="EMBL" id="OGY93747.1"/>
    </source>
</evidence>
<dbReference type="AlphaFoldDB" id="A0A1G2C032"/>
<dbReference type="InterPro" id="IPR001816">
    <property type="entry name" value="Transl_elong_EFTs/EF1B"/>
</dbReference>
<dbReference type="Pfam" id="PF00889">
    <property type="entry name" value="EF_TS"/>
    <property type="match status" value="1"/>
</dbReference>
<dbReference type="InterPro" id="IPR014039">
    <property type="entry name" value="Transl_elong_EFTs/EF1B_dimer"/>
</dbReference>
<comment type="subcellular location">
    <subcellularLocation>
        <location evidence="5">Cytoplasm</location>
    </subcellularLocation>
</comment>
<keyword evidence="4 5" id="KW-0648">Protein biosynthesis</keyword>
<dbReference type="NCBIfam" id="TIGR00116">
    <property type="entry name" value="tsf"/>
    <property type="match status" value="1"/>
</dbReference>
<dbReference type="SUPFAM" id="SSF54713">
    <property type="entry name" value="Elongation factor Ts (EF-Ts), dimerisation domain"/>
    <property type="match status" value="1"/>
</dbReference>
<dbReference type="HAMAP" id="MF_00050">
    <property type="entry name" value="EF_Ts"/>
    <property type="match status" value="1"/>
</dbReference>
<dbReference type="EMBL" id="MHKQ01000018">
    <property type="protein sequence ID" value="OGY93747.1"/>
    <property type="molecule type" value="Genomic_DNA"/>
</dbReference>
<evidence type="ECO:0000313" key="8">
    <source>
        <dbReference type="Proteomes" id="UP000177626"/>
    </source>
</evidence>
<protein>
    <recommendedName>
        <fullName evidence="2 5">Elongation factor Ts</fullName>
        <shortName evidence="5">EF-Ts</shortName>
    </recommendedName>
</protein>
<dbReference type="InterPro" id="IPR009060">
    <property type="entry name" value="UBA-like_sf"/>
</dbReference>
<dbReference type="InterPro" id="IPR036402">
    <property type="entry name" value="EF-Ts_dimer_sf"/>
</dbReference>
<gene>
    <name evidence="5" type="primary">tsf</name>
    <name evidence="7" type="ORF">A2406_04240</name>
</gene>
<feature type="domain" description="Translation elongation factor EFTs/EF1B dimerisation" evidence="6">
    <location>
        <begin position="69"/>
        <end position="256"/>
    </location>
</feature>
<accession>A0A1G2C032</accession>